<feature type="compositionally biased region" description="Basic and acidic residues" evidence="1">
    <location>
        <begin position="57"/>
        <end position="67"/>
    </location>
</feature>
<evidence type="ECO:0000313" key="3">
    <source>
        <dbReference type="Proteomes" id="UP001183414"/>
    </source>
</evidence>
<accession>A0ABU2NP73</accession>
<dbReference type="InterPro" id="IPR026496">
    <property type="entry name" value="GRASP_targ"/>
</dbReference>
<reference evidence="3" key="1">
    <citation type="submission" date="2023-07" db="EMBL/GenBank/DDBJ databases">
        <title>30 novel species of actinomycetes from the DSMZ collection.</title>
        <authorList>
            <person name="Nouioui I."/>
        </authorList>
    </citation>
    <scope>NUCLEOTIDE SEQUENCE [LARGE SCALE GENOMIC DNA]</scope>
    <source>
        <strain evidence="3">DSM 42041</strain>
    </source>
</reference>
<dbReference type="RefSeq" id="WP_311672281.1">
    <property type="nucleotide sequence ID" value="NZ_JAVREQ010000003.1"/>
</dbReference>
<sequence>MPADSRLAPWGLSRMKPYPPAAVLPRVGVLLDPDTQTAQWIGEDGAPLPASARHKRSETANETKTKTSSDGIPDEGHDQSGDTD</sequence>
<dbReference type="InterPro" id="IPR025843">
    <property type="entry name" value="Actino_peptide"/>
</dbReference>
<dbReference type="NCBIfam" id="TIGR04186">
    <property type="entry name" value="GRASP_targ"/>
    <property type="match status" value="1"/>
</dbReference>
<feature type="compositionally biased region" description="Basic and acidic residues" evidence="1">
    <location>
        <begin position="74"/>
        <end position="84"/>
    </location>
</feature>
<feature type="region of interest" description="Disordered" evidence="1">
    <location>
        <begin position="40"/>
        <end position="84"/>
    </location>
</feature>
<name>A0ABU2NP73_9ACTN</name>
<proteinExistence type="predicted"/>
<dbReference type="Pfam" id="PF14408">
    <property type="entry name" value="Actino_peptide"/>
    <property type="match status" value="1"/>
</dbReference>
<keyword evidence="3" id="KW-1185">Reference proteome</keyword>
<organism evidence="2 3">
    <name type="scientific">Streptomyces hazeniae</name>
    <dbReference type="NCBI Taxonomy" id="3075538"/>
    <lineage>
        <taxon>Bacteria</taxon>
        <taxon>Bacillati</taxon>
        <taxon>Actinomycetota</taxon>
        <taxon>Actinomycetes</taxon>
        <taxon>Kitasatosporales</taxon>
        <taxon>Streptomycetaceae</taxon>
        <taxon>Streptomyces</taxon>
    </lineage>
</organism>
<comment type="caution">
    <text evidence="2">The sequence shown here is derived from an EMBL/GenBank/DDBJ whole genome shotgun (WGS) entry which is preliminary data.</text>
</comment>
<gene>
    <name evidence="2" type="primary">tgmA</name>
    <name evidence="2" type="ORF">RM572_06325</name>
</gene>
<protein>
    <submittedName>
        <fullName evidence="2">ATP-grasp-modified RiPP</fullName>
    </submittedName>
</protein>
<dbReference type="EMBL" id="JAVREQ010000003">
    <property type="protein sequence ID" value="MDT0378396.1"/>
    <property type="molecule type" value="Genomic_DNA"/>
</dbReference>
<dbReference type="Proteomes" id="UP001183414">
    <property type="component" value="Unassembled WGS sequence"/>
</dbReference>
<evidence type="ECO:0000313" key="2">
    <source>
        <dbReference type="EMBL" id="MDT0378396.1"/>
    </source>
</evidence>
<evidence type="ECO:0000256" key="1">
    <source>
        <dbReference type="SAM" id="MobiDB-lite"/>
    </source>
</evidence>